<dbReference type="AlphaFoldDB" id="A0A9N9BUZ5"/>
<evidence type="ECO:0000256" key="1">
    <source>
        <dbReference type="SAM" id="MobiDB-lite"/>
    </source>
</evidence>
<comment type="caution">
    <text evidence="2">The sequence shown here is derived from an EMBL/GenBank/DDBJ whole genome shotgun (WGS) entry which is preliminary data.</text>
</comment>
<keyword evidence="3" id="KW-1185">Reference proteome</keyword>
<sequence length="68" mass="7913">NPQRPTTPTWSGSLSRTLTPPIQKPADTFYTVQRRPREKTCRSQRNQVYNHRRFAEENGSGDNILLIE</sequence>
<dbReference type="Proteomes" id="UP000789572">
    <property type="component" value="Unassembled WGS sequence"/>
</dbReference>
<feature type="non-terminal residue" evidence="2">
    <location>
        <position position="68"/>
    </location>
</feature>
<name>A0A9N9BUZ5_9GLOM</name>
<gene>
    <name evidence="2" type="ORF">POCULU_LOCUS6346</name>
</gene>
<protein>
    <submittedName>
        <fullName evidence="2">1937_t:CDS:1</fullName>
    </submittedName>
</protein>
<evidence type="ECO:0000313" key="2">
    <source>
        <dbReference type="EMBL" id="CAG8578131.1"/>
    </source>
</evidence>
<feature type="region of interest" description="Disordered" evidence="1">
    <location>
        <begin position="1"/>
        <end position="23"/>
    </location>
</feature>
<feature type="compositionally biased region" description="Polar residues" evidence="1">
    <location>
        <begin position="1"/>
        <end position="20"/>
    </location>
</feature>
<evidence type="ECO:0000313" key="3">
    <source>
        <dbReference type="Proteomes" id="UP000789572"/>
    </source>
</evidence>
<accession>A0A9N9BUZ5</accession>
<proteinExistence type="predicted"/>
<organism evidence="2 3">
    <name type="scientific">Paraglomus occultum</name>
    <dbReference type="NCBI Taxonomy" id="144539"/>
    <lineage>
        <taxon>Eukaryota</taxon>
        <taxon>Fungi</taxon>
        <taxon>Fungi incertae sedis</taxon>
        <taxon>Mucoromycota</taxon>
        <taxon>Glomeromycotina</taxon>
        <taxon>Glomeromycetes</taxon>
        <taxon>Paraglomerales</taxon>
        <taxon>Paraglomeraceae</taxon>
        <taxon>Paraglomus</taxon>
    </lineage>
</organism>
<dbReference type="EMBL" id="CAJVPJ010001147">
    <property type="protein sequence ID" value="CAG8578131.1"/>
    <property type="molecule type" value="Genomic_DNA"/>
</dbReference>
<reference evidence="2" key="1">
    <citation type="submission" date="2021-06" db="EMBL/GenBank/DDBJ databases">
        <authorList>
            <person name="Kallberg Y."/>
            <person name="Tangrot J."/>
            <person name="Rosling A."/>
        </authorList>
    </citation>
    <scope>NUCLEOTIDE SEQUENCE</scope>
    <source>
        <strain evidence="2">IA702</strain>
    </source>
</reference>